<feature type="transmembrane region" description="Helical" evidence="1">
    <location>
        <begin position="143"/>
        <end position="165"/>
    </location>
</feature>
<feature type="transmembrane region" description="Helical" evidence="1">
    <location>
        <begin position="380"/>
        <end position="399"/>
    </location>
</feature>
<dbReference type="EMBL" id="JAPNKE010000002">
    <property type="protein sequence ID" value="MCY1006250.1"/>
    <property type="molecule type" value="Genomic_DNA"/>
</dbReference>
<organism evidence="3 4">
    <name type="scientific">Nannocystis pusilla</name>
    <dbReference type="NCBI Taxonomy" id="889268"/>
    <lineage>
        <taxon>Bacteria</taxon>
        <taxon>Pseudomonadati</taxon>
        <taxon>Myxococcota</taxon>
        <taxon>Polyangia</taxon>
        <taxon>Nannocystales</taxon>
        <taxon>Nannocystaceae</taxon>
        <taxon>Nannocystis</taxon>
    </lineage>
</organism>
<evidence type="ECO:0000256" key="1">
    <source>
        <dbReference type="SAM" id="Phobius"/>
    </source>
</evidence>
<feature type="transmembrane region" description="Helical" evidence="1">
    <location>
        <begin position="73"/>
        <end position="91"/>
    </location>
</feature>
<gene>
    <name evidence="3" type="ORF">OV079_11900</name>
</gene>
<feature type="transmembrane region" description="Helical" evidence="1">
    <location>
        <begin position="172"/>
        <end position="192"/>
    </location>
</feature>
<keyword evidence="1" id="KW-1133">Transmembrane helix</keyword>
<feature type="transmembrane region" description="Helical" evidence="1">
    <location>
        <begin position="337"/>
        <end position="359"/>
    </location>
</feature>
<comment type="caution">
    <text evidence="3">The sequence shown here is derived from an EMBL/GenBank/DDBJ whole genome shotgun (WGS) entry which is preliminary data.</text>
</comment>
<feature type="domain" description="DUF4401" evidence="2">
    <location>
        <begin position="53"/>
        <end position="360"/>
    </location>
</feature>
<sequence>MSTRALLEQLADEGLVDRAALDAATPLGQRTRDALAGLTGEGLRLQQAGASVSVWLGALLLAIFLVQMDITEVVPLGLALGAAGLGLAAVLARGSATLLELQLRWIATIGGQVLILASLGEVIGDDESLCVATLLLQALTVWLVRDLAIGVVSVLVGAGALLVLAAEVRVEAFGHGLLALFFGACICALWVLQAPLTARLGRLWQPLAYALPLAVWAPITIGSGGRHDGGDADALPMFLGAWAADAMLLSAGWAALSTWLIVQAGRERPELRGGAQRAAYAGIWLTALLGLDTPGLSAGLTLLLLGQLRASLNLRLLGLTAIGSFLFFWYYEHGSTLLNKSIVAVSHGALFLLLAGLLRRTADRPREGRARPLAARIGDLRWLSLALGLGLAIPGYVVVQKEQVLASGETVLLRLAPVDPRSLMQGDYMELRYALVRELHDVESMAPRGVLIVTRDLDGVAQFVRVDDGRPLAPGELRLRYHKRGSEVSLGAETFLFPEGEGRTLEAARYGELALAEAGDSVLVGLRDEDRRPLGTRLHDR</sequence>
<proteinExistence type="predicted"/>
<keyword evidence="1" id="KW-0812">Transmembrane</keyword>
<feature type="transmembrane region" description="Helical" evidence="1">
    <location>
        <begin position="48"/>
        <end position="67"/>
    </location>
</feature>
<name>A0A9X3IWT0_9BACT</name>
<dbReference type="InterPro" id="IPR025833">
    <property type="entry name" value="GDYXXLXY"/>
</dbReference>
<keyword evidence="4" id="KW-1185">Reference proteome</keyword>
<reference evidence="3" key="1">
    <citation type="submission" date="2022-11" db="EMBL/GenBank/DDBJ databases">
        <title>Minimal conservation of predation-associated metabolite biosynthetic gene clusters underscores biosynthetic potential of Myxococcota including descriptions for ten novel species: Archangium lansinium sp. nov., Myxococcus landrumus sp. nov., Nannocystis bai.</title>
        <authorList>
            <person name="Ahearne A."/>
            <person name="Stevens C."/>
            <person name="Phillips K."/>
        </authorList>
    </citation>
    <scope>NUCLEOTIDE SEQUENCE</scope>
    <source>
        <strain evidence="3">Na p29</strain>
    </source>
</reference>
<evidence type="ECO:0000313" key="4">
    <source>
        <dbReference type="Proteomes" id="UP001150924"/>
    </source>
</evidence>
<accession>A0A9X3IWT0</accession>
<feature type="transmembrane region" description="Helical" evidence="1">
    <location>
        <begin position="103"/>
        <end position="123"/>
    </location>
</feature>
<dbReference type="Pfam" id="PF14351">
    <property type="entry name" value="DUF4401"/>
    <property type="match status" value="1"/>
</dbReference>
<dbReference type="InterPro" id="IPR025513">
    <property type="entry name" value="DUF4401"/>
</dbReference>
<dbReference type="AlphaFoldDB" id="A0A9X3IWT0"/>
<protein>
    <submittedName>
        <fullName evidence="3">GDYXXLXY domain-containing protein</fullName>
    </submittedName>
</protein>
<keyword evidence="1" id="KW-0472">Membrane</keyword>
<evidence type="ECO:0000259" key="2">
    <source>
        <dbReference type="Pfam" id="PF14351"/>
    </source>
</evidence>
<dbReference type="Pfam" id="PF14345">
    <property type="entry name" value="GDYXXLXY"/>
    <property type="match status" value="1"/>
</dbReference>
<feature type="transmembrane region" description="Helical" evidence="1">
    <location>
        <begin position="204"/>
        <end position="225"/>
    </location>
</feature>
<dbReference type="Proteomes" id="UP001150924">
    <property type="component" value="Unassembled WGS sequence"/>
</dbReference>
<feature type="transmembrane region" description="Helical" evidence="1">
    <location>
        <begin position="282"/>
        <end position="305"/>
    </location>
</feature>
<feature type="transmembrane region" description="Helical" evidence="1">
    <location>
        <begin position="312"/>
        <end position="331"/>
    </location>
</feature>
<dbReference type="RefSeq" id="WP_267768339.1">
    <property type="nucleotide sequence ID" value="NZ_JAPNKE010000002.1"/>
</dbReference>
<feature type="transmembrane region" description="Helical" evidence="1">
    <location>
        <begin position="237"/>
        <end position="262"/>
    </location>
</feature>
<evidence type="ECO:0000313" key="3">
    <source>
        <dbReference type="EMBL" id="MCY1006250.1"/>
    </source>
</evidence>